<name>C9ZVF5_TRYB9</name>
<gene>
    <name evidence="1" type="ORF">TbgDal_VIII3410</name>
</gene>
<sequence length="136" mass="15169">MCLRSCTFVCVTLTSNRTRAKMKGWGWKHGNEATVPLLTEEKNKNGNTYEFTSLCELLHPFPFSLSSGFRPHNSSASVPNHTSWLDPRQRQNNDKISVFFPPSPLASLTQLPFLPSMNTCPAPVPSLCFSTVHSIT</sequence>
<dbReference type="KEGG" id="tbg:TbgDal_VIII3410"/>
<dbReference type="AlphaFoldDB" id="C9ZVF5"/>
<dbReference type="EMBL" id="FN554971">
    <property type="protein sequence ID" value="CBH13393.1"/>
    <property type="molecule type" value="Genomic_DNA"/>
</dbReference>
<reference evidence="2" key="1">
    <citation type="journal article" date="2010" name="PLoS Negl. Trop. Dis.">
        <title>The genome sequence of Trypanosoma brucei gambiense, causative agent of chronic human african trypanosomiasis.</title>
        <authorList>
            <person name="Jackson A.P."/>
            <person name="Sanders M."/>
            <person name="Berry A."/>
            <person name="McQuillan J."/>
            <person name="Aslett M.A."/>
            <person name="Quail M.A."/>
            <person name="Chukualim B."/>
            <person name="Capewell P."/>
            <person name="MacLeod A."/>
            <person name="Melville S.E."/>
            <person name="Gibson W."/>
            <person name="Barry J.D."/>
            <person name="Berriman M."/>
            <person name="Hertz-Fowler C."/>
        </authorList>
    </citation>
    <scope>NUCLEOTIDE SEQUENCE [LARGE SCALE GENOMIC DNA]</scope>
    <source>
        <strain evidence="2">MHOM/CI/86/DAL972</strain>
    </source>
</reference>
<protein>
    <submittedName>
        <fullName evidence="1">Uncharacterized protein</fullName>
    </submittedName>
</protein>
<dbReference type="Proteomes" id="UP000002316">
    <property type="component" value="Chromosome 8"/>
</dbReference>
<evidence type="ECO:0000313" key="1">
    <source>
        <dbReference type="EMBL" id="CBH13393.1"/>
    </source>
</evidence>
<accession>C9ZVF5</accession>
<dbReference type="GeneID" id="23863526"/>
<organism evidence="1 2">
    <name type="scientific">Trypanosoma brucei gambiense (strain MHOM/CI/86/DAL972)</name>
    <dbReference type="NCBI Taxonomy" id="679716"/>
    <lineage>
        <taxon>Eukaryota</taxon>
        <taxon>Discoba</taxon>
        <taxon>Euglenozoa</taxon>
        <taxon>Kinetoplastea</taxon>
        <taxon>Metakinetoplastina</taxon>
        <taxon>Trypanosomatida</taxon>
        <taxon>Trypanosomatidae</taxon>
        <taxon>Trypanosoma</taxon>
    </lineage>
</organism>
<proteinExistence type="predicted"/>
<dbReference type="RefSeq" id="XP_011775670.1">
    <property type="nucleotide sequence ID" value="XM_011777368.1"/>
</dbReference>
<evidence type="ECO:0000313" key="2">
    <source>
        <dbReference type="Proteomes" id="UP000002316"/>
    </source>
</evidence>